<sequence length="656" mass="75595">MLRRSARHKPTDEDPEAGPSEIPKKDARPRKKIKGDAVGPIANESAVAPSEVKTSRKKRGKLRFITEMPLDILFEIFSELLPVDLLHLSRASKALRAILLRKSSIFLWKQAFLNVTDAAPPPLPEDLNEAQYTNLLWGKHCYFCGVFTSHVLWECRVRTCKACAVSPTNLTSLDWNSPNQGLKSISHLCSRSYFWSGRRSLMLLYLTSDLEAVKKRFDELADSTSATQEFSDECQRIKRMKDDHGQRCHSWEHRLKSNRKRELKDVGQNRRAVILEKIEELGWSDELSRDNNKHNFMNLPAVRQNKELTERVWIKIKPELVAWLTEVKKQRLDKDGLRALRTRIDILSALVTEDLQAIPISEIRPSIDDVCTMPKYRAILERPSEAKVVTADFKKLDLPRQIDEWRQSNIKLLLQLLPLGSKKQDKKTLDVRPLELCTTFFRCHSCREPISYPRILSHKCLNKFRDNGEEEKEEEEEEEEEEEIILRAFRAAPWIHGLKGIAFDSEASNIAAMLIKKCGQDPTTLTGAAMDELDARFECVRCVHPREGRLVMKWRIAVHHELEDHYGDALKAGSWKLLDAAEVTAAKREEAQVKKRAPPHLLCSRCNTWATFTQLQMYDHRLSTHPRESFEDITIMHPDVTIQMPPLAVRLSARDE</sequence>
<dbReference type="Proteomes" id="UP001215598">
    <property type="component" value="Unassembled WGS sequence"/>
</dbReference>
<evidence type="ECO:0000256" key="1">
    <source>
        <dbReference type="SAM" id="Coils"/>
    </source>
</evidence>
<dbReference type="InterPro" id="IPR036047">
    <property type="entry name" value="F-box-like_dom_sf"/>
</dbReference>
<feature type="coiled-coil region" evidence="1">
    <location>
        <begin position="461"/>
        <end position="492"/>
    </location>
</feature>
<dbReference type="Pfam" id="PF12937">
    <property type="entry name" value="F-box-like"/>
    <property type="match status" value="1"/>
</dbReference>
<accession>A0AAD7JZJ8</accession>
<gene>
    <name evidence="4" type="ORF">B0H16DRAFT_1408474</name>
</gene>
<protein>
    <recommendedName>
        <fullName evidence="3">F-box domain-containing protein</fullName>
    </recommendedName>
</protein>
<keyword evidence="1" id="KW-0175">Coiled coil</keyword>
<dbReference type="PROSITE" id="PS50181">
    <property type="entry name" value="FBOX"/>
    <property type="match status" value="1"/>
</dbReference>
<evidence type="ECO:0000313" key="5">
    <source>
        <dbReference type="Proteomes" id="UP001215598"/>
    </source>
</evidence>
<reference evidence="4" key="1">
    <citation type="submission" date="2023-03" db="EMBL/GenBank/DDBJ databases">
        <title>Massive genome expansion in bonnet fungi (Mycena s.s.) driven by repeated elements and novel gene families across ecological guilds.</title>
        <authorList>
            <consortium name="Lawrence Berkeley National Laboratory"/>
            <person name="Harder C.B."/>
            <person name="Miyauchi S."/>
            <person name="Viragh M."/>
            <person name="Kuo A."/>
            <person name="Thoen E."/>
            <person name="Andreopoulos B."/>
            <person name="Lu D."/>
            <person name="Skrede I."/>
            <person name="Drula E."/>
            <person name="Henrissat B."/>
            <person name="Morin E."/>
            <person name="Kohler A."/>
            <person name="Barry K."/>
            <person name="LaButti K."/>
            <person name="Morin E."/>
            <person name="Salamov A."/>
            <person name="Lipzen A."/>
            <person name="Mereny Z."/>
            <person name="Hegedus B."/>
            <person name="Baldrian P."/>
            <person name="Stursova M."/>
            <person name="Weitz H."/>
            <person name="Taylor A."/>
            <person name="Grigoriev I.V."/>
            <person name="Nagy L.G."/>
            <person name="Martin F."/>
            <person name="Kauserud H."/>
        </authorList>
    </citation>
    <scope>NUCLEOTIDE SEQUENCE</scope>
    <source>
        <strain evidence="4">CBHHK182m</strain>
    </source>
</reference>
<dbReference type="SUPFAM" id="SSF81383">
    <property type="entry name" value="F-box domain"/>
    <property type="match status" value="1"/>
</dbReference>
<evidence type="ECO:0000259" key="3">
    <source>
        <dbReference type="PROSITE" id="PS50181"/>
    </source>
</evidence>
<name>A0AAD7JZJ8_9AGAR</name>
<feature type="region of interest" description="Disordered" evidence="2">
    <location>
        <begin position="1"/>
        <end position="52"/>
    </location>
</feature>
<proteinExistence type="predicted"/>
<dbReference type="SMART" id="SM00256">
    <property type="entry name" value="FBOX"/>
    <property type="match status" value="1"/>
</dbReference>
<feature type="domain" description="F-box" evidence="3">
    <location>
        <begin position="62"/>
        <end position="111"/>
    </location>
</feature>
<dbReference type="InterPro" id="IPR001810">
    <property type="entry name" value="F-box_dom"/>
</dbReference>
<organism evidence="4 5">
    <name type="scientific">Mycena metata</name>
    <dbReference type="NCBI Taxonomy" id="1033252"/>
    <lineage>
        <taxon>Eukaryota</taxon>
        <taxon>Fungi</taxon>
        <taxon>Dikarya</taxon>
        <taxon>Basidiomycota</taxon>
        <taxon>Agaricomycotina</taxon>
        <taxon>Agaricomycetes</taxon>
        <taxon>Agaricomycetidae</taxon>
        <taxon>Agaricales</taxon>
        <taxon>Marasmiineae</taxon>
        <taxon>Mycenaceae</taxon>
        <taxon>Mycena</taxon>
    </lineage>
</organism>
<evidence type="ECO:0000256" key="2">
    <source>
        <dbReference type="SAM" id="MobiDB-lite"/>
    </source>
</evidence>
<evidence type="ECO:0000313" key="4">
    <source>
        <dbReference type="EMBL" id="KAJ7775181.1"/>
    </source>
</evidence>
<comment type="caution">
    <text evidence="4">The sequence shown here is derived from an EMBL/GenBank/DDBJ whole genome shotgun (WGS) entry which is preliminary data.</text>
</comment>
<dbReference type="CDD" id="cd09917">
    <property type="entry name" value="F-box_SF"/>
    <property type="match status" value="1"/>
</dbReference>
<dbReference type="AlphaFoldDB" id="A0AAD7JZJ8"/>
<dbReference type="Gene3D" id="1.20.1280.50">
    <property type="match status" value="1"/>
</dbReference>
<dbReference type="EMBL" id="JARKIB010000011">
    <property type="protein sequence ID" value="KAJ7775181.1"/>
    <property type="molecule type" value="Genomic_DNA"/>
</dbReference>
<keyword evidence="5" id="KW-1185">Reference proteome</keyword>